<dbReference type="EMBL" id="SMAB01000012">
    <property type="protein sequence ID" value="TCS81513.1"/>
    <property type="molecule type" value="Genomic_DNA"/>
</dbReference>
<evidence type="ECO:0000256" key="2">
    <source>
        <dbReference type="SAM" id="Phobius"/>
    </source>
</evidence>
<keyword evidence="1" id="KW-0378">Hydrolase</keyword>
<dbReference type="SMART" id="SM00646">
    <property type="entry name" value="Ami_3"/>
    <property type="match status" value="1"/>
</dbReference>
<sequence>MWGKIKEQIQAIGIIKIISFIAAIFLLILLMFNDLPLNESWPVWNLPLSGKIIILDPGHGGVDGGAVSDSGLVEKDITLNISKYLQDYLNEAGALVIMTREKDVDLADKETKGIAKRKLEDLQNRVRLVNDSMADFFISIHLNSIPSDRWHGAQTFYYPIREENEKMAKLIQQEIMKSLKNTDRIPLPRNDIMVLKYVDTPSVLVEAGFLSNPNEAQLLGTKEYQKKVAFAIYQGISKYYAMEEPERESVK</sequence>
<dbReference type="RefSeq" id="WP_424565542.1">
    <property type="nucleotide sequence ID" value="NZ_SMAB01000012.1"/>
</dbReference>
<dbReference type="Pfam" id="PF01520">
    <property type="entry name" value="Amidase_3"/>
    <property type="match status" value="1"/>
</dbReference>
<evidence type="ECO:0000313" key="5">
    <source>
        <dbReference type="Proteomes" id="UP000295788"/>
    </source>
</evidence>
<organism evidence="4 5">
    <name type="scientific">Tepidibacillus fermentans</name>
    <dbReference type="NCBI Taxonomy" id="1281767"/>
    <lineage>
        <taxon>Bacteria</taxon>
        <taxon>Bacillati</taxon>
        <taxon>Bacillota</taxon>
        <taxon>Bacilli</taxon>
        <taxon>Bacillales</taxon>
        <taxon>Bacillaceae</taxon>
        <taxon>Tepidibacillus</taxon>
    </lineage>
</organism>
<dbReference type="PANTHER" id="PTHR30404:SF0">
    <property type="entry name" value="N-ACETYLMURAMOYL-L-ALANINE AMIDASE AMIC"/>
    <property type="match status" value="1"/>
</dbReference>
<dbReference type="InterPro" id="IPR014234">
    <property type="entry name" value="Spore_CwlD"/>
</dbReference>
<evidence type="ECO:0000259" key="3">
    <source>
        <dbReference type="SMART" id="SM00646"/>
    </source>
</evidence>
<evidence type="ECO:0000256" key="1">
    <source>
        <dbReference type="ARBA" id="ARBA00022801"/>
    </source>
</evidence>
<proteinExistence type="predicted"/>
<dbReference type="CDD" id="cd02696">
    <property type="entry name" value="MurNAc-LAA"/>
    <property type="match status" value="1"/>
</dbReference>
<feature type="domain" description="MurNAc-LAA" evidence="3">
    <location>
        <begin position="126"/>
        <end position="237"/>
    </location>
</feature>
<keyword evidence="2" id="KW-0472">Membrane</keyword>
<keyword evidence="5" id="KW-1185">Reference proteome</keyword>
<evidence type="ECO:0000313" key="4">
    <source>
        <dbReference type="EMBL" id="TCS81513.1"/>
    </source>
</evidence>
<protein>
    <submittedName>
        <fullName evidence="4">N-acetylmuramoyl-L-alanine amidase</fullName>
    </submittedName>
</protein>
<accession>A0A4R3KEL1</accession>
<dbReference type="NCBIfam" id="TIGR02883">
    <property type="entry name" value="spore_cwlD"/>
    <property type="match status" value="1"/>
</dbReference>
<dbReference type="InterPro" id="IPR002508">
    <property type="entry name" value="MurNAc-LAA_cat"/>
</dbReference>
<name>A0A4R3KEL1_9BACI</name>
<dbReference type="Gene3D" id="3.40.630.40">
    <property type="entry name" value="Zn-dependent exopeptidases"/>
    <property type="match status" value="1"/>
</dbReference>
<feature type="transmembrane region" description="Helical" evidence="2">
    <location>
        <begin position="12"/>
        <end position="32"/>
    </location>
</feature>
<dbReference type="InterPro" id="IPR050695">
    <property type="entry name" value="N-acetylmuramoyl_amidase_3"/>
</dbReference>
<dbReference type="GO" id="GO:0030288">
    <property type="term" value="C:outer membrane-bounded periplasmic space"/>
    <property type="evidence" value="ECO:0007669"/>
    <property type="project" value="TreeGrafter"/>
</dbReference>
<dbReference type="Proteomes" id="UP000295788">
    <property type="component" value="Unassembled WGS sequence"/>
</dbReference>
<reference evidence="4 5" key="1">
    <citation type="submission" date="2019-03" db="EMBL/GenBank/DDBJ databases">
        <title>Genomic Encyclopedia of Type Strains, Phase IV (KMG-IV): sequencing the most valuable type-strain genomes for metagenomic binning, comparative biology and taxonomic classification.</title>
        <authorList>
            <person name="Goeker M."/>
        </authorList>
    </citation>
    <scope>NUCLEOTIDE SEQUENCE [LARGE SCALE GENOMIC DNA]</scope>
    <source>
        <strain evidence="4 5">DSM 23802</strain>
    </source>
</reference>
<dbReference type="GO" id="GO:0008745">
    <property type="term" value="F:N-acetylmuramoyl-L-alanine amidase activity"/>
    <property type="evidence" value="ECO:0007669"/>
    <property type="project" value="InterPro"/>
</dbReference>
<comment type="caution">
    <text evidence="4">The sequence shown here is derived from an EMBL/GenBank/DDBJ whole genome shotgun (WGS) entry which is preliminary data.</text>
</comment>
<keyword evidence="2" id="KW-1133">Transmembrane helix</keyword>
<dbReference type="AlphaFoldDB" id="A0A4R3KEL1"/>
<dbReference type="GO" id="GO:0009253">
    <property type="term" value="P:peptidoglycan catabolic process"/>
    <property type="evidence" value="ECO:0007669"/>
    <property type="project" value="InterPro"/>
</dbReference>
<dbReference type="PANTHER" id="PTHR30404">
    <property type="entry name" value="N-ACETYLMURAMOYL-L-ALANINE AMIDASE"/>
    <property type="match status" value="1"/>
</dbReference>
<dbReference type="SUPFAM" id="SSF53187">
    <property type="entry name" value="Zn-dependent exopeptidases"/>
    <property type="match status" value="1"/>
</dbReference>
<keyword evidence="2" id="KW-0812">Transmembrane</keyword>
<gene>
    <name evidence="4" type="ORF">EDD72_1127</name>
</gene>